<dbReference type="AlphaFoldDB" id="A0A397QBG1"/>
<dbReference type="PROSITE" id="PS50045">
    <property type="entry name" value="SIGMA54_INTERACT_4"/>
    <property type="match status" value="1"/>
</dbReference>
<dbReference type="InterPro" id="IPR009057">
    <property type="entry name" value="Homeodomain-like_sf"/>
</dbReference>
<dbReference type="SUPFAM" id="SSF52540">
    <property type="entry name" value="P-loop containing nucleoside triphosphate hydrolases"/>
    <property type="match status" value="1"/>
</dbReference>
<gene>
    <name evidence="9" type="ORF">BXY53_0618</name>
</gene>
<keyword evidence="4" id="KW-0805">Transcription regulation</keyword>
<keyword evidence="7" id="KW-0804">Transcription</keyword>
<name>A0A397QBG1_9HYPH</name>
<dbReference type="InterPro" id="IPR027417">
    <property type="entry name" value="P-loop_NTPase"/>
</dbReference>
<reference evidence="9 10" key="1">
    <citation type="submission" date="2018-08" db="EMBL/GenBank/DDBJ databases">
        <title>Genomic Encyclopedia of Archaeal and Bacterial Type Strains, Phase II (KMG-II): from individual species to whole genera.</title>
        <authorList>
            <person name="Goeker M."/>
        </authorList>
    </citation>
    <scope>NUCLEOTIDE SEQUENCE [LARGE SCALE GENOMIC DNA]</scope>
    <source>
        <strain evidence="9 10">DSM 5002</strain>
    </source>
</reference>
<dbReference type="PRINTS" id="PR01590">
    <property type="entry name" value="HTHFIS"/>
</dbReference>
<protein>
    <submittedName>
        <fullName evidence="9">Regulatory Fis family protein</fullName>
    </submittedName>
</protein>
<comment type="caution">
    <text evidence="9">The sequence shown here is derived from an EMBL/GenBank/DDBJ whole genome shotgun (WGS) entry which is preliminary data.</text>
</comment>
<dbReference type="GO" id="GO:0043565">
    <property type="term" value="F:sequence-specific DNA binding"/>
    <property type="evidence" value="ECO:0007669"/>
    <property type="project" value="InterPro"/>
</dbReference>
<dbReference type="RefSeq" id="WP_119060440.1">
    <property type="nucleotide sequence ID" value="NZ_QXDF01000001.1"/>
</dbReference>
<dbReference type="SUPFAM" id="SSF46689">
    <property type="entry name" value="Homeodomain-like"/>
    <property type="match status" value="1"/>
</dbReference>
<dbReference type="Gene3D" id="1.10.8.60">
    <property type="match status" value="1"/>
</dbReference>
<keyword evidence="5" id="KW-0238">DNA-binding</keyword>
<evidence type="ECO:0000256" key="6">
    <source>
        <dbReference type="ARBA" id="ARBA00023159"/>
    </source>
</evidence>
<evidence type="ECO:0000256" key="3">
    <source>
        <dbReference type="ARBA" id="ARBA00023012"/>
    </source>
</evidence>
<evidence type="ECO:0000313" key="9">
    <source>
        <dbReference type="EMBL" id="RIA55551.1"/>
    </source>
</evidence>
<evidence type="ECO:0000313" key="10">
    <source>
        <dbReference type="Proteomes" id="UP000266273"/>
    </source>
</evidence>
<dbReference type="EMBL" id="QXDF01000001">
    <property type="protein sequence ID" value="RIA55551.1"/>
    <property type="molecule type" value="Genomic_DNA"/>
</dbReference>
<dbReference type="PROSITE" id="PS00688">
    <property type="entry name" value="SIGMA54_INTERACT_3"/>
    <property type="match status" value="1"/>
</dbReference>
<dbReference type="GO" id="GO:0006355">
    <property type="term" value="P:regulation of DNA-templated transcription"/>
    <property type="evidence" value="ECO:0007669"/>
    <property type="project" value="InterPro"/>
</dbReference>
<dbReference type="Gene3D" id="1.10.10.60">
    <property type="entry name" value="Homeodomain-like"/>
    <property type="match status" value="1"/>
</dbReference>
<evidence type="ECO:0000259" key="8">
    <source>
        <dbReference type="PROSITE" id="PS50045"/>
    </source>
</evidence>
<sequence>MRGGTKMQWRTFIYRNAAMAELVVQAKKAARGSANILIEGAPGTGKAALARFIHGCAEGAGELTSVYCAAGEDPAQALAAHAETGGTLLLHDVAELSAPAQAELAMALRRKSRAWIIAASARSLSDAVEAGTFRADVYYRLAVVTLQVPPLAERPEDIPVLAAHFAKRFAQAHGISPRPLAADARDKLAGYAWPGNVRELENVMQRAVLFAEGEAIRAEDVNLLAAPAGEGDPLSAALVGRTVADVERELILQTLRHCGGNRTQAAEILGISVRTLRNKIRQYHEEGAEVPAFSRAA</sequence>
<dbReference type="Pfam" id="PF02954">
    <property type="entry name" value="HTH_8"/>
    <property type="match status" value="1"/>
</dbReference>
<dbReference type="InterPro" id="IPR058031">
    <property type="entry name" value="AAA_lid_NorR"/>
</dbReference>
<dbReference type="InterPro" id="IPR002078">
    <property type="entry name" value="Sigma_54_int"/>
</dbReference>
<dbReference type="Gene3D" id="3.40.50.300">
    <property type="entry name" value="P-loop containing nucleotide triphosphate hydrolases"/>
    <property type="match status" value="1"/>
</dbReference>
<proteinExistence type="predicted"/>
<dbReference type="GO" id="GO:0005524">
    <property type="term" value="F:ATP binding"/>
    <property type="evidence" value="ECO:0007669"/>
    <property type="project" value="UniProtKB-KW"/>
</dbReference>
<dbReference type="PANTHER" id="PTHR32071:SF21">
    <property type="entry name" value="TRANSCRIPTIONAL REGULATORY PROTEIN FLGR"/>
    <property type="match status" value="1"/>
</dbReference>
<dbReference type="OrthoDB" id="9802388at2"/>
<dbReference type="Proteomes" id="UP000266273">
    <property type="component" value="Unassembled WGS sequence"/>
</dbReference>
<dbReference type="Pfam" id="PF25601">
    <property type="entry name" value="AAA_lid_14"/>
    <property type="match status" value="1"/>
</dbReference>
<dbReference type="Pfam" id="PF14532">
    <property type="entry name" value="Sigma54_activ_2"/>
    <property type="match status" value="1"/>
</dbReference>
<evidence type="ECO:0000256" key="4">
    <source>
        <dbReference type="ARBA" id="ARBA00023015"/>
    </source>
</evidence>
<evidence type="ECO:0000256" key="5">
    <source>
        <dbReference type="ARBA" id="ARBA00023125"/>
    </source>
</evidence>
<evidence type="ECO:0000256" key="2">
    <source>
        <dbReference type="ARBA" id="ARBA00022840"/>
    </source>
</evidence>
<keyword evidence="2" id="KW-0067">ATP-binding</keyword>
<evidence type="ECO:0000256" key="7">
    <source>
        <dbReference type="ARBA" id="ARBA00023163"/>
    </source>
</evidence>
<evidence type="ECO:0000256" key="1">
    <source>
        <dbReference type="ARBA" id="ARBA00022741"/>
    </source>
</evidence>
<keyword evidence="3" id="KW-0902">Two-component regulatory system</keyword>
<keyword evidence="1" id="KW-0547">Nucleotide-binding</keyword>
<dbReference type="GO" id="GO:0000160">
    <property type="term" value="P:phosphorelay signal transduction system"/>
    <property type="evidence" value="ECO:0007669"/>
    <property type="project" value="UniProtKB-KW"/>
</dbReference>
<keyword evidence="10" id="KW-1185">Reference proteome</keyword>
<dbReference type="InterPro" id="IPR025944">
    <property type="entry name" value="Sigma_54_int_dom_CS"/>
</dbReference>
<organism evidence="9 10">
    <name type="scientific">Dichotomicrobium thermohalophilum</name>
    <dbReference type="NCBI Taxonomy" id="933063"/>
    <lineage>
        <taxon>Bacteria</taxon>
        <taxon>Pseudomonadati</taxon>
        <taxon>Pseudomonadota</taxon>
        <taxon>Alphaproteobacteria</taxon>
        <taxon>Hyphomicrobiales</taxon>
        <taxon>Hyphomicrobiaceae</taxon>
        <taxon>Dichotomicrobium</taxon>
    </lineage>
</organism>
<feature type="domain" description="Sigma-54 factor interaction" evidence="8">
    <location>
        <begin position="12"/>
        <end position="209"/>
    </location>
</feature>
<keyword evidence="6" id="KW-0010">Activator</keyword>
<dbReference type="PANTHER" id="PTHR32071">
    <property type="entry name" value="TRANSCRIPTIONAL REGULATORY PROTEIN"/>
    <property type="match status" value="1"/>
</dbReference>
<dbReference type="InterPro" id="IPR002197">
    <property type="entry name" value="HTH_Fis"/>
</dbReference>
<dbReference type="FunFam" id="1.10.8.60:FF:000014">
    <property type="entry name" value="DNA-binding transcriptional regulator NtrC"/>
    <property type="match status" value="1"/>
</dbReference>
<accession>A0A397QBG1</accession>